<reference evidence="9 10" key="1">
    <citation type="submission" date="2019-08" db="EMBL/GenBank/DDBJ databases">
        <authorList>
            <person name="Chen S.-C."/>
            <person name="Lai M.-C."/>
            <person name="You Y.-T."/>
        </authorList>
    </citation>
    <scope>NUCLEOTIDE SEQUENCE [LARGE SCALE GENOMIC DNA]</scope>
    <source>
        <strain evidence="9 10">P2F9704a</strain>
    </source>
</reference>
<dbReference type="Gene3D" id="3.30.70.100">
    <property type="match status" value="1"/>
</dbReference>
<dbReference type="PANTHER" id="PTHR30221">
    <property type="entry name" value="SMALL-CONDUCTANCE MECHANOSENSITIVE CHANNEL"/>
    <property type="match status" value="1"/>
</dbReference>
<dbReference type="RefSeq" id="WP_255331892.1">
    <property type="nucleotide sequence ID" value="NZ_VOTZ01000004.1"/>
</dbReference>
<name>A0ABD4TJL2_9EURY</name>
<dbReference type="EMBL" id="VOTZ01000004">
    <property type="protein sequence ID" value="MCQ1537959.1"/>
    <property type="molecule type" value="Genomic_DNA"/>
</dbReference>
<evidence type="ECO:0000256" key="1">
    <source>
        <dbReference type="ARBA" id="ARBA00004651"/>
    </source>
</evidence>
<evidence type="ECO:0000259" key="8">
    <source>
        <dbReference type="Pfam" id="PF00924"/>
    </source>
</evidence>
<gene>
    <name evidence="9" type="ORF">FTO68_03010</name>
</gene>
<dbReference type="GO" id="GO:0005886">
    <property type="term" value="C:plasma membrane"/>
    <property type="evidence" value="ECO:0007669"/>
    <property type="project" value="UniProtKB-SubCell"/>
</dbReference>
<dbReference type="InterPro" id="IPR023408">
    <property type="entry name" value="MscS_beta-dom_sf"/>
</dbReference>
<dbReference type="InterPro" id="IPR006685">
    <property type="entry name" value="MscS_channel_2nd"/>
</dbReference>
<dbReference type="InterPro" id="IPR010920">
    <property type="entry name" value="LSM_dom_sf"/>
</dbReference>
<comment type="caution">
    <text evidence="9">The sequence shown here is derived from an EMBL/GenBank/DDBJ whole genome shotgun (WGS) entry which is preliminary data.</text>
</comment>
<keyword evidence="10" id="KW-1185">Reference proteome</keyword>
<sequence>MVDGITPDTTSSHGGLVNGPVSEIYNEILPLILDAVIIFIGAYILARVISFLLIRLSEHFGHARIAVRMIVPILNIIIYTTAILLLLHQIITLSTIEIVAFSGLFGAAIGFGLKDVFANIIGGVIIAFEKPFRIGDRITMGEHYGEVAEIGMLDTRIVTPDDNYVTIPNFKIITQSVASANAGLTEMMVVIDIYIDHSADLDRAITIFKEAVVTSRHVYISDRCFYTILTENQLHSVRLRARAYVWDLRDEFECKAEISRRTKRAFQQEGILPPRYYVPGEMPELS</sequence>
<evidence type="ECO:0000256" key="5">
    <source>
        <dbReference type="ARBA" id="ARBA00022989"/>
    </source>
</evidence>
<protein>
    <submittedName>
        <fullName evidence="9">Mechanosensitive ion channel</fullName>
    </submittedName>
</protein>
<dbReference type="InterPro" id="IPR011066">
    <property type="entry name" value="MscS_channel_C_sf"/>
</dbReference>
<evidence type="ECO:0000256" key="3">
    <source>
        <dbReference type="ARBA" id="ARBA00022475"/>
    </source>
</evidence>
<dbReference type="Gene3D" id="2.30.30.60">
    <property type="match status" value="1"/>
</dbReference>
<feature type="transmembrane region" description="Helical" evidence="7">
    <location>
        <begin position="103"/>
        <end position="128"/>
    </location>
</feature>
<dbReference type="Gene3D" id="1.10.287.1260">
    <property type="match status" value="1"/>
</dbReference>
<evidence type="ECO:0000256" key="4">
    <source>
        <dbReference type="ARBA" id="ARBA00022692"/>
    </source>
</evidence>
<comment type="similarity">
    <text evidence="2">Belongs to the MscS (TC 1.A.23) family.</text>
</comment>
<dbReference type="Proteomes" id="UP001524383">
    <property type="component" value="Unassembled WGS sequence"/>
</dbReference>
<evidence type="ECO:0000313" key="9">
    <source>
        <dbReference type="EMBL" id="MCQ1537959.1"/>
    </source>
</evidence>
<dbReference type="InterPro" id="IPR011014">
    <property type="entry name" value="MscS_channel_TM-2"/>
</dbReference>
<keyword evidence="3" id="KW-1003">Cell membrane</keyword>
<feature type="domain" description="Mechanosensitive ion channel MscS" evidence="8">
    <location>
        <begin position="115"/>
        <end position="177"/>
    </location>
</feature>
<evidence type="ECO:0000256" key="7">
    <source>
        <dbReference type="SAM" id="Phobius"/>
    </source>
</evidence>
<evidence type="ECO:0000256" key="6">
    <source>
        <dbReference type="ARBA" id="ARBA00023136"/>
    </source>
</evidence>
<feature type="transmembrane region" description="Helical" evidence="7">
    <location>
        <begin position="66"/>
        <end position="91"/>
    </location>
</feature>
<feature type="transmembrane region" description="Helical" evidence="7">
    <location>
        <begin position="28"/>
        <end position="54"/>
    </location>
</feature>
<keyword evidence="6 7" id="KW-0472">Membrane</keyword>
<keyword evidence="5 7" id="KW-1133">Transmembrane helix</keyword>
<proteinExistence type="inferred from homology"/>
<dbReference type="SUPFAM" id="SSF50182">
    <property type="entry name" value="Sm-like ribonucleoproteins"/>
    <property type="match status" value="1"/>
</dbReference>
<keyword evidence="4 7" id="KW-0812">Transmembrane</keyword>
<dbReference type="SUPFAM" id="SSF82861">
    <property type="entry name" value="Mechanosensitive channel protein MscS (YggB), transmembrane region"/>
    <property type="match status" value="1"/>
</dbReference>
<dbReference type="InterPro" id="IPR045275">
    <property type="entry name" value="MscS_archaea/bacteria_type"/>
</dbReference>
<organism evidence="9 10">
    <name type="scientific">Methanocalculus taiwanensis</name>
    <dbReference type="NCBI Taxonomy" id="106207"/>
    <lineage>
        <taxon>Archaea</taxon>
        <taxon>Methanobacteriati</taxon>
        <taxon>Methanobacteriota</taxon>
        <taxon>Stenosarchaea group</taxon>
        <taxon>Methanomicrobia</taxon>
        <taxon>Methanomicrobiales</taxon>
        <taxon>Methanocalculaceae</taxon>
        <taxon>Methanocalculus</taxon>
    </lineage>
</organism>
<dbReference type="Pfam" id="PF00924">
    <property type="entry name" value="MS_channel_2nd"/>
    <property type="match status" value="1"/>
</dbReference>
<dbReference type="PANTHER" id="PTHR30221:SF1">
    <property type="entry name" value="SMALL-CONDUCTANCE MECHANOSENSITIVE CHANNEL"/>
    <property type="match status" value="1"/>
</dbReference>
<comment type="subcellular location">
    <subcellularLocation>
        <location evidence="1">Cell membrane</location>
        <topology evidence="1">Multi-pass membrane protein</topology>
    </subcellularLocation>
</comment>
<dbReference type="AlphaFoldDB" id="A0ABD4TJL2"/>
<evidence type="ECO:0000313" key="10">
    <source>
        <dbReference type="Proteomes" id="UP001524383"/>
    </source>
</evidence>
<dbReference type="SUPFAM" id="SSF82689">
    <property type="entry name" value="Mechanosensitive channel protein MscS (YggB), C-terminal domain"/>
    <property type="match status" value="1"/>
</dbReference>
<accession>A0ABD4TJL2</accession>
<evidence type="ECO:0000256" key="2">
    <source>
        <dbReference type="ARBA" id="ARBA00008017"/>
    </source>
</evidence>